<keyword evidence="2" id="KW-0808">Transferase</keyword>
<sequence>MTTRQSLANMLAGLIIVSLTFTSTYAHPPAKSVPTLALFDINNSCMLSTSGTSEVVSLGQRSLFTSRFEPNPSVSVASLTLYGAENSHVTRTFDFLTIPYCVVKSGTYSACDLRDHILYLMFRFHHRYETNFQADVWQDPVPLSGTVKALEEFKAHLNRSDVVYPENDGTMRVESSATCCDITNECYLSRAATYTKSYKEIDPSQYTARFLFRLGKQYTMNSPLHVRLRSSLPHDARTVVDVVLVLSRQPSSNPLNHRWWIESVAGRLALLVVSIVITFGFLTVTREAGAQMVRQRASEGVLAPTLLYDGEASDDPFVFFLRVVKVGANALQGYAAYVWAKAQALICLRRRRSTPADEHAAELEREITALNLSTFSEEEDSGSVCRICRSPEPREDLFAPCACNGSSKFVHHNCLERWREMTSNPQHRCVCAECKTPYTFVRVVVPQNPDLITGSLIIESAVRHVAAKLLCLAMTVCFAVGGAYFLKVAFFVTTLFDTGIDWGVNQGYHWVLAAYFLVALALNLSIMEPFVRGIQLTWMQLMFVMLSLLFIEIPISYATSALLSLTFDYLFTWEVSYGIGLASTALLHLMGTFSNLSEVLESLSEEREVVAARAEREAE</sequence>
<dbReference type="Gene3D" id="3.30.40.10">
    <property type="entry name" value="Zinc/RING finger domain, C3HC4 (zinc finger)"/>
    <property type="match status" value="1"/>
</dbReference>
<feature type="transmembrane region" description="Helical" evidence="10">
    <location>
        <begin position="469"/>
        <end position="496"/>
    </location>
</feature>
<dbReference type="PANTHER" id="PTHR46065">
    <property type="entry name" value="E3 UBIQUITIN-PROTEIN LIGASE MARCH 2/3 FAMILY MEMBER"/>
    <property type="match status" value="1"/>
</dbReference>
<evidence type="ECO:0000256" key="4">
    <source>
        <dbReference type="ARBA" id="ARBA00022723"/>
    </source>
</evidence>
<keyword evidence="11" id="KW-0732">Signal</keyword>
<dbReference type="EMBL" id="LS997626">
    <property type="protein sequence ID" value="SYZ66943.1"/>
    <property type="molecule type" value="Genomic_DNA"/>
</dbReference>
<evidence type="ECO:0000259" key="12">
    <source>
        <dbReference type="PROSITE" id="PS51292"/>
    </source>
</evidence>
<dbReference type="PROSITE" id="PS51292">
    <property type="entry name" value="ZF_RING_CH"/>
    <property type="match status" value="1"/>
</dbReference>
<feature type="transmembrane region" description="Helical" evidence="10">
    <location>
        <begin position="508"/>
        <end position="526"/>
    </location>
</feature>
<keyword evidence="5" id="KW-0863">Zinc-finger</keyword>
<protein>
    <submittedName>
        <fullName evidence="13">RING-variant_domain_containing_protein</fullName>
    </submittedName>
</protein>
<feature type="transmembrane region" description="Helical" evidence="10">
    <location>
        <begin position="538"/>
        <end position="557"/>
    </location>
</feature>
<evidence type="ECO:0000256" key="2">
    <source>
        <dbReference type="ARBA" id="ARBA00022679"/>
    </source>
</evidence>
<dbReference type="AlphaFoldDB" id="A0A3P3Z9K6"/>
<keyword evidence="7" id="KW-0862">Zinc</keyword>
<evidence type="ECO:0000256" key="1">
    <source>
        <dbReference type="ARBA" id="ARBA00004141"/>
    </source>
</evidence>
<dbReference type="InterPro" id="IPR011016">
    <property type="entry name" value="Znf_RING-CH"/>
</dbReference>
<keyword evidence="8 10" id="KW-1133">Transmembrane helix</keyword>
<reference evidence="13 14" key="1">
    <citation type="submission" date="2018-09" db="EMBL/GenBank/DDBJ databases">
        <authorList>
            <person name="Peiro R."/>
            <person name="Begona"/>
            <person name="Cbmso G."/>
            <person name="Lopez M."/>
            <person name="Gonzalez S."/>
        </authorList>
    </citation>
    <scope>NUCLEOTIDE SEQUENCE [LARGE SCALE GENOMIC DNA]</scope>
</reference>
<keyword evidence="9 10" id="KW-0472">Membrane</keyword>
<dbReference type="VEuPathDB" id="TriTrypDB:LbrM.27.0130"/>
<evidence type="ECO:0000256" key="11">
    <source>
        <dbReference type="SAM" id="SignalP"/>
    </source>
</evidence>
<dbReference type="RefSeq" id="XP_001565775.1">
    <property type="nucleotide sequence ID" value="XM_001565725.1"/>
</dbReference>
<dbReference type="SUPFAM" id="SSF57850">
    <property type="entry name" value="RING/U-box"/>
    <property type="match status" value="1"/>
</dbReference>
<evidence type="ECO:0000256" key="3">
    <source>
        <dbReference type="ARBA" id="ARBA00022692"/>
    </source>
</evidence>
<comment type="subcellular location">
    <subcellularLocation>
        <location evidence="1">Membrane</location>
        <topology evidence="1">Multi-pass membrane protein</topology>
    </subcellularLocation>
</comment>
<evidence type="ECO:0000256" key="8">
    <source>
        <dbReference type="ARBA" id="ARBA00022989"/>
    </source>
</evidence>
<dbReference type="KEGG" id="lbz:LBRM_27_0130"/>
<evidence type="ECO:0000256" key="6">
    <source>
        <dbReference type="ARBA" id="ARBA00022786"/>
    </source>
</evidence>
<feature type="chain" id="PRO_5018007029" evidence="11">
    <location>
        <begin position="27"/>
        <end position="619"/>
    </location>
</feature>
<keyword evidence="4" id="KW-0479">Metal-binding</keyword>
<feature type="signal peptide" evidence="11">
    <location>
        <begin position="1"/>
        <end position="26"/>
    </location>
</feature>
<evidence type="ECO:0000313" key="14">
    <source>
        <dbReference type="Proteomes" id="UP000319462"/>
    </source>
</evidence>
<dbReference type="PANTHER" id="PTHR46065:SF3">
    <property type="entry name" value="FI20425P1"/>
    <property type="match status" value="1"/>
</dbReference>
<gene>
    <name evidence="13" type="ORF">LBRM2904_27.0110</name>
</gene>
<dbReference type="GO" id="GO:0008270">
    <property type="term" value="F:zinc ion binding"/>
    <property type="evidence" value="ECO:0007669"/>
    <property type="project" value="UniProtKB-KW"/>
</dbReference>
<dbReference type="CDD" id="cd16495">
    <property type="entry name" value="RING_CH-C4HC3_MARCH"/>
    <property type="match status" value="1"/>
</dbReference>
<evidence type="ECO:0000313" key="13">
    <source>
        <dbReference type="EMBL" id="SYZ66943.1"/>
    </source>
</evidence>
<dbReference type="InterPro" id="IPR013083">
    <property type="entry name" value="Znf_RING/FYVE/PHD"/>
</dbReference>
<dbReference type="GO" id="GO:0016740">
    <property type="term" value="F:transferase activity"/>
    <property type="evidence" value="ECO:0007669"/>
    <property type="project" value="UniProtKB-KW"/>
</dbReference>
<dbReference type="Pfam" id="PF12906">
    <property type="entry name" value="RINGv"/>
    <property type="match status" value="1"/>
</dbReference>
<proteinExistence type="predicted"/>
<organism evidence="13 14">
    <name type="scientific">Leishmania braziliensis MHOM/BR/75/M2904</name>
    <dbReference type="NCBI Taxonomy" id="420245"/>
    <lineage>
        <taxon>Eukaryota</taxon>
        <taxon>Discoba</taxon>
        <taxon>Euglenozoa</taxon>
        <taxon>Kinetoplastea</taxon>
        <taxon>Metakinetoplastina</taxon>
        <taxon>Trypanosomatida</taxon>
        <taxon>Trypanosomatidae</taxon>
        <taxon>Leishmaniinae</taxon>
        <taxon>Leishmania</taxon>
        <taxon>Leishmania braziliensis species complex</taxon>
    </lineage>
</organism>
<dbReference type="GO" id="GO:0016020">
    <property type="term" value="C:membrane"/>
    <property type="evidence" value="ECO:0007669"/>
    <property type="project" value="UniProtKB-SubCell"/>
</dbReference>
<feature type="domain" description="RING-CH-type" evidence="12">
    <location>
        <begin position="377"/>
        <end position="441"/>
    </location>
</feature>
<dbReference type="Proteomes" id="UP000319462">
    <property type="component" value="Chromosome 27"/>
</dbReference>
<keyword evidence="6" id="KW-0833">Ubl conjugation pathway</keyword>
<keyword evidence="3 10" id="KW-0812">Transmembrane</keyword>
<evidence type="ECO:0000256" key="10">
    <source>
        <dbReference type="SAM" id="Phobius"/>
    </source>
</evidence>
<feature type="transmembrane region" description="Helical" evidence="10">
    <location>
        <begin position="259"/>
        <end position="284"/>
    </location>
</feature>
<feature type="transmembrane region" description="Helical" evidence="10">
    <location>
        <begin position="577"/>
        <end position="597"/>
    </location>
</feature>
<evidence type="ECO:0000256" key="5">
    <source>
        <dbReference type="ARBA" id="ARBA00022771"/>
    </source>
</evidence>
<evidence type="ECO:0000256" key="7">
    <source>
        <dbReference type="ARBA" id="ARBA00022833"/>
    </source>
</evidence>
<evidence type="ECO:0000256" key="9">
    <source>
        <dbReference type="ARBA" id="ARBA00023136"/>
    </source>
</evidence>
<accession>A0A3P3Z9K6</accession>
<dbReference type="SMART" id="SM00744">
    <property type="entry name" value="RINGv"/>
    <property type="match status" value="1"/>
</dbReference>
<name>A0A3P3Z9K6_LEIBR</name>